<reference evidence="1 2" key="1">
    <citation type="journal article" date="2019" name="Int. J. Syst. Evol. Microbiol.">
        <title>The Global Catalogue of Microorganisms (GCM) 10K type strain sequencing project: providing services to taxonomists for standard genome sequencing and annotation.</title>
        <authorList>
            <consortium name="The Broad Institute Genomics Platform"/>
            <consortium name="The Broad Institute Genome Sequencing Center for Infectious Disease"/>
            <person name="Wu L."/>
            <person name="Ma J."/>
        </authorList>
    </citation>
    <scope>NUCLEOTIDE SEQUENCE [LARGE SCALE GENOMIC DNA]</scope>
    <source>
        <strain evidence="1 2">DT85</strain>
    </source>
</reference>
<gene>
    <name evidence="1" type="ORF">ACFQJ4_08375</name>
</gene>
<dbReference type="Pfam" id="PF23367">
    <property type="entry name" value="DUF7091"/>
    <property type="match status" value="1"/>
</dbReference>
<dbReference type="RefSeq" id="WP_276233454.1">
    <property type="nucleotide sequence ID" value="NZ_CP119802.1"/>
</dbReference>
<evidence type="ECO:0000313" key="1">
    <source>
        <dbReference type="EMBL" id="MFC7235324.1"/>
    </source>
</evidence>
<accession>A0ABD5ZP65</accession>
<keyword evidence="2" id="KW-1185">Reference proteome</keyword>
<name>A0ABD5ZP65_9EURY</name>
<dbReference type="Proteomes" id="UP001596398">
    <property type="component" value="Unassembled WGS sequence"/>
</dbReference>
<organism evidence="1 2">
    <name type="scientific">Halosegnis marinus</name>
    <dbReference type="NCBI Taxonomy" id="3034023"/>
    <lineage>
        <taxon>Archaea</taxon>
        <taxon>Methanobacteriati</taxon>
        <taxon>Methanobacteriota</taxon>
        <taxon>Stenosarchaea group</taxon>
        <taxon>Halobacteria</taxon>
        <taxon>Halobacteriales</taxon>
        <taxon>Natronomonadaceae</taxon>
        <taxon>Halosegnis</taxon>
    </lineage>
</organism>
<comment type="caution">
    <text evidence="1">The sequence shown here is derived from an EMBL/GenBank/DDBJ whole genome shotgun (WGS) entry which is preliminary data.</text>
</comment>
<dbReference type="EMBL" id="JBHTAP010000001">
    <property type="protein sequence ID" value="MFC7235324.1"/>
    <property type="molecule type" value="Genomic_DNA"/>
</dbReference>
<protein>
    <submittedName>
        <fullName evidence="1">Uncharacterized protein</fullName>
    </submittedName>
</protein>
<dbReference type="GeneID" id="79267017"/>
<evidence type="ECO:0000313" key="2">
    <source>
        <dbReference type="Proteomes" id="UP001596398"/>
    </source>
</evidence>
<sequence length="94" mass="10772">MSNRRRLARLLRSKLRSAGRQYEQARREYEAGRASTWDLPTNADGEARIVCRRYAEKRAVSVDRKGRPACYDADHPDCEGCVADIRDGAVETWD</sequence>
<dbReference type="AlphaFoldDB" id="A0ABD5ZP65"/>
<dbReference type="InterPro" id="IPR055517">
    <property type="entry name" value="DUF7091"/>
</dbReference>
<proteinExistence type="predicted"/>